<evidence type="ECO:0000256" key="5">
    <source>
        <dbReference type="ARBA" id="ARBA00022989"/>
    </source>
</evidence>
<proteinExistence type="inferred from homology"/>
<organism evidence="8 9">
    <name type="scientific">Thermanaerothrix daxensis</name>
    <dbReference type="NCBI Taxonomy" id="869279"/>
    <lineage>
        <taxon>Bacteria</taxon>
        <taxon>Bacillati</taxon>
        <taxon>Chloroflexota</taxon>
        <taxon>Anaerolineae</taxon>
        <taxon>Anaerolineales</taxon>
        <taxon>Anaerolineaceae</taxon>
        <taxon>Thermanaerothrix</taxon>
    </lineage>
</organism>
<dbReference type="Pfam" id="PF00420">
    <property type="entry name" value="Oxidored_q2"/>
    <property type="match status" value="1"/>
</dbReference>
<dbReference type="STRING" id="869279.SE15_02265"/>
<dbReference type="InterPro" id="IPR050601">
    <property type="entry name" value="CPA3_antiporter_subunitC"/>
</dbReference>
<feature type="transmembrane region" description="Helical" evidence="7">
    <location>
        <begin position="6"/>
        <end position="21"/>
    </location>
</feature>
<dbReference type="EMBL" id="LGKO01000002">
    <property type="protein sequence ID" value="KPL84032.1"/>
    <property type="molecule type" value="Genomic_DNA"/>
</dbReference>
<evidence type="ECO:0000256" key="2">
    <source>
        <dbReference type="ARBA" id="ARBA00010388"/>
    </source>
</evidence>
<dbReference type="PANTHER" id="PTHR34583:SF2">
    <property type="entry name" value="ANTIPORTER SUBUNIT MNHC2-RELATED"/>
    <property type="match status" value="1"/>
</dbReference>
<keyword evidence="9" id="KW-1185">Reference proteome</keyword>
<keyword evidence="3" id="KW-1003">Cell membrane</keyword>
<feature type="transmembrane region" description="Helical" evidence="7">
    <location>
        <begin position="75"/>
        <end position="95"/>
    </location>
</feature>
<sequence>MTLALALLIGVLFTVALYLMMRRNLVKVLIGLIILSNAINLFIFTLGRLVRGRPPLIPAGETALQPPYADPLPQALILTAIVISFGVTAFAVALMRQAYQVLGTSDLNELRDTDIQPRYHPDHYHAEDEAEGH</sequence>
<dbReference type="AlphaFoldDB" id="A0A0P6Y3P1"/>
<dbReference type="PANTHER" id="PTHR34583">
    <property type="entry name" value="ANTIPORTER SUBUNIT MNHC2-RELATED"/>
    <property type="match status" value="1"/>
</dbReference>
<dbReference type="Proteomes" id="UP000050544">
    <property type="component" value="Unassembled WGS sequence"/>
</dbReference>
<keyword evidence="6 7" id="KW-0472">Membrane</keyword>
<evidence type="ECO:0000256" key="4">
    <source>
        <dbReference type="ARBA" id="ARBA00022692"/>
    </source>
</evidence>
<evidence type="ECO:0000256" key="1">
    <source>
        <dbReference type="ARBA" id="ARBA00004651"/>
    </source>
</evidence>
<comment type="subcellular location">
    <subcellularLocation>
        <location evidence="1">Cell membrane</location>
        <topology evidence="1">Multi-pass membrane protein</topology>
    </subcellularLocation>
</comment>
<comment type="caution">
    <text evidence="8">The sequence shown here is derived from an EMBL/GenBank/DDBJ whole genome shotgun (WGS) entry which is preliminary data.</text>
</comment>
<keyword evidence="5 7" id="KW-1133">Transmembrane helix</keyword>
<dbReference type="NCBIfam" id="NF009302">
    <property type="entry name" value="PRK12659.1"/>
    <property type="match status" value="1"/>
</dbReference>
<gene>
    <name evidence="8" type="ORF">SE15_02265</name>
</gene>
<evidence type="ECO:0000256" key="3">
    <source>
        <dbReference type="ARBA" id="ARBA00022475"/>
    </source>
</evidence>
<dbReference type="NCBIfam" id="NF006573">
    <property type="entry name" value="PRK09094.1"/>
    <property type="match status" value="1"/>
</dbReference>
<accession>A0A0P6Y3P1</accession>
<evidence type="ECO:0000256" key="6">
    <source>
        <dbReference type="ARBA" id="ARBA00023136"/>
    </source>
</evidence>
<comment type="similarity">
    <text evidence="2">Belongs to the CPA3 antiporters (TC 2.A.63) subunit C family.</text>
</comment>
<reference evidence="8 9" key="1">
    <citation type="submission" date="2015-07" db="EMBL/GenBank/DDBJ databases">
        <title>Whole genome sequence of Thermanaerothrix daxensis DSM 23592.</title>
        <authorList>
            <person name="Hemp J."/>
            <person name="Ward L.M."/>
            <person name="Pace L.A."/>
            <person name="Fischer W.W."/>
        </authorList>
    </citation>
    <scope>NUCLEOTIDE SEQUENCE [LARGE SCALE GENOMIC DNA]</scope>
    <source>
        <strain evidence="8 9">GNS-1</strain>
    </source>
</reference>
<dbReference type="PATRIC" id="fig|869279.4.peg.451"/>
<dbReference type="GO" id="GO:0005886">
    <property type="term" value="C:plasma membrane"/>
    <property type="evidence" value="ECO:0007669"/>
    <property type="project" value="UniProtKB-SubCell"/>
</dbReference>
<feature type="transmembrane region" description="Helical" evidence="7">
    <location>
        <begin position="28"/>
        <end position="50"/>
    </location>
</feature>
<protein>
    <submittedName>
        <fullName evidence="8">Monovalent cation/H+ antiporter subunit C</fullName>
    </submittedName>
</protein>
<dbReference type="RefSeq" id="WP_054520471.1">
    <property type="nucleotide sequence ID" value="NZ_LGKO01000002.1"/>
</dbReference>
<dbReference type="Gene3D" id="1.10.287.3510">
    <property type="match status" value="1"/>
</dbReference>
<name>A0A0P6Y3P1_9CHLR</name>
<evidence type="ECO:0000313" key="8">
    <source>
        <dbReference type="EMBL" id="KPL84032.1"/>
    </source>
</evidence>
<dbReference type="InterPro" id="IPR039428">
    <property type="entry name" value="NUOK/Mnh_C1-like"/>
</dbReference>
<keyword evidence="4 7" id="KW-0812">Transmembrane</keyword>
<dbReference type="OrthoDB" id="9799219at2"/>
<evidence type="ECO:0000256" key="7">
    <source>
        <dbReference type="SAM" id="Phobius"/>
    </source>
</evidence>
<evidence type="ECO:0000313" key="9">
    <source>
        <dbReference type="Proteomes" id="UP000050544"/>
    </source>
</evidence>